<keyword evidence="4" id="KW-1185">Reference proteome</keyword>
<dbReference type="InterPro" id="IPR017969">
    <property type="entry name" value="Heavy-metal-associated_CS"/>
</dbReference>
<comment type="caution">
    <text evidence="3">The sequence shown here is derived from an EMBL/GenBank/DDBJ whole genome shotgun (WGS) entry which is preliminary data.</text>
</comment>
<dbReference type="PROSITE" id="PS50846">
    <property type="entry name" value="HMA_2"/>
    <property type="match status" value="1"/>
</dbReference>
<keyword evidence="1" id="KW-0479">Metal-binding</keyword>
<feature type="domain" description="HMA" evidence="2">
    <location>
        <begin position="1"/>
        <end position="65"/>
    </location>
</feature>
<dbReference type="Proteomes" id="UP001198163">
    <property type="component" value="Unassembled WGS sequence"/>
</dbReference>
<dbReference type="EMBL" id="JAINWA010000001">
    <property type="protein sequence ID" value="MCD1654134.1"/>
    <property type="molecule type" value="Genomic_DNA"/>
</dbReference>
<evidence type="ECO:0000313" key="3">
    <source>
        <dbReference type="EMBL" id="MCD1654134.1"/>
    </source>
</evidence>
<dbReference type="RefSeq" id="WP_230754045.1">
    <property type="nucleotide sequence ID" value="NZ_JAINWA010000001.1"/>
</dbReference>
<dbReference type="SUPFAM" id="SSF55008">
    <property type="entry name" value="HMA, heavy metal-associated domain"/>
    <property type="match status" value="1"/>
</dbReference>
<evidence type="ECO:0000313" key="4">
    <source>
        <dbReference type="Proteomes" id="UP001198163"/>
    </source>
</evidence>
<dbReference type="InterPro" id="IPR036163">
    <property type="entry name" value="HMA_dom_sf"/>
</dbReference>
<dbReference type="FunFam" id="3.30.70.100:FF:000005">
    <property type="entry name" value="Copper-exporting P-type ATPase A"/>
    <property type="match status" value="1"/>
</dbReference>
<sequence>MTVTLKIQGMSCGHCSARVEKALNSLPGVSARVNLAEAYATVEAPEGFPLEQLTQAVEKAGYAVIK</sequence>
<name>A0AAE3JKP9_9SPIR</name>
<protein>
    <submittedName>
        <fullName evidence="3">Heavy-metal-associated domain-containing protein</fullName>
    </submittedName>
</protein>
<dbReference type="AlphaFoldDB" id="A0AAE3JKP9"/>
<dbReference type="Pfam" id="PF00403">
    <property type="entry name" value="HMA"/>
    <property type="match status" value="1"/>
</dbReference>
<dbReference type="GO" id="GO:0046872">
    <property type="term" value="F:metal ion binding"/>
    <property type="evidence" value="ECO:0007669"/>
    <property type="project" value="UniProtKB-KW"/>
</dbReference>
<reference evidence="3" key="1">
    <citation type="submission" date="2021-08" db="EMBL/GenBank/DDBJ databases">
        <title>Comparative analyses of Brucepasteria parasyntrophica and Teretinema zuelzerae.</title>
        <authorList>
            <person name="Song Y."/>
            <person name="Brune A."/>
        </authorList>
    </citation>
    <scope>NUCLEOTIDE SEQUENCE</scope>
    <source>
        <strain evidence="3">DSM 1903</strain>
    </source>
</reference>
<evidence type="ECO:0000259" key="2">
    <source>
        <dbReference type="PROSITE" id="PS50846"/>
    </source>
</evidence>
<dbReference type="PROSITE" id="PS01047">
    <property type="entry name" value="HMA_1"/>
    <property type="match status" value="1"/>
</dbReference>
<dbReference type="InterPro" id="IPR006121">
    <property type="entry name" value="HMA_dom"/>
</dbReference>
<dbReference type="Gene3D" id="3.30.70.100">
    <property type="match status" value="1"/>
</dbReference>
<evidence type="ECO:0000256" key="1">
    <source>
        <dbReference type="ARBA" id="ARBA00022723"/>
    </source>
</evidence>
<accession>A0AAE3JKP9</accession>
<dbReference type="CDD" id="cd00371">
    <property type="entry name" value="HMA"/>
    <property type="match status" value="1"/>
</dbReference>
<organism evidence="3 4">
    <name type="scientific">Teretinema zuelzerae</name>
    <dbReference type="NCBI Taxonomy" id="156"/>
    <lineage>
        <taxon>Bacteria</taxon>
        <taxon>Pseudomonadati</taxon>
        <taxon>Spirochaetota</taxon>
        <taxon>Spirochaetia</taxon>
        <taxon>Spirochaetales</taxon>
        <taxon>Treponemataceae</taxon>
        <taxon>Teretinema</taxon>
    </lineage>
</organism>
<gene>
    <name evidence="3" type="ORF">K7J14_05400</name>
</gene>
<proteinExistence type="predicted"/>